<evidence type="ECO:0000259" key="6">
    <source>
        <dbReference type="Pfam" id="PF13178"/>
    </source>
</evidence>
<dbReference type="InterPro" id="IPR000048">
    <property type="entry name" value="IQ_motif_EF-hand-BS"/>
</dbReference>
<keyword evidence="8" id="KW-1185">Reference proteome</keyword>
<sequence length="491" mass="54969">MGRTTRWFKGLFGSSSSKKENQNSSSTAASTTTASSPMTKNNNNTVDNHHHHHHYNQRDNRIINDKKRWSFAKTSTTGKESPNNNQILRNDIIPVNIPEAEAAWLRSFYSENNNDQNNQQNKHAIAVAAATAAAADAAVAAAQAAVAVVRLTSHGRGTMFGCREKWAVIKIQSLFRGFLARKALRALKGLVKLQAVVRGYLVRKQATATLYSMQALIRAQNTVRSQQRTRSFSRKDHKFQPPIRSRYSLDDSRSEYTSSIHSRRMSSSIETSMNNYEAESPKIVEIDTNYRPKSSSRARRPNVTSMSDLSEEYPQIPSRLSIPDNPRNYPENDWGFIRDHQDYMNKYSSATAQSTPRFANSGFSNGALPVTPAKSVCANSHYQYSCYPSYMANTQSFRAKVRSSSAPKQRPSGAVPSPRKKLSLIHNDMVESRISLSSNVKMRKSCSQVQDVLNFKNTVMGNIGLAGAPEEEEEISVKEDGQGGDYLPRRW</sequence>
<feature type="region of interest" description="Disordered" evidence="5">
    <location>
        <begin position="287"/>
        <end position="327"/>
    </location>
</feature>
<proteinExistence type="inferred from homology"/>
<evidence type="ECO:0000313" key="8">
    <source>
        <dbReference type="Proteomes" id="UP001177140"/>
    </source>
</evidence>
<comment type="function">
    <text evidence="4">May be involved in cooperative interactions with calmodulins or calmodulin-like proteins. Recruits calmodulin proteins to microtubules, thus being a potential scaffold in cellular signaling and trafficking. May associate with nucleic acids and regulate gene expression at the transcriptional or post-transcriptional level.</text>
</comment>
<feature type="compositionally biased region" description="Basic and acidic residues" evidence="5">
    <location>
        <begin position="56"/>
        <end position="65"/>
    </location>
</feature>
<dbReference type="PANTHER" id="PTHR32295:SF10">
    <property type="entry name" value="PROTEIN IQ-DOMAIN 25"/>
    <property type="match status" value="1"/>
</dbReference>
<comment type="similarity">
    <text evidence="2">Belongs to the IQD family.</text>
</comment>
<keyword evidence="1" id="KW-0112">Calmodulin-binding</keyword>
<dbReference type="AlphaFoldDB" id="A0AA42B4Z6"/>
<feature type="region of interest" description="Disordered" evidence="5">
    <location>
        <begin position="470"/>
        <end position="491"/>
    </location>
</feature>
<evidence type="ECO:0000313" key="7">
    <source>
        <dbReference type="EMBL" id="MCL7051627.1"/>
    </source>
</evidence>
<reference evidence="7" key="1">
    <citation type="submission" date="2022-03" db="EMBL/GenBank/DDBJ databases">
        <title>A functionally conserved STORR gene fusion in Papaver species that diverged 16.8 million years ago.</title>
        <authorList>
            <person name="Catania T."/>
        </authorList>
    </citation>
    <scope>NUCLEOTIDE SEQUENCE</scope>
    <source>
        <strain evidence="7">S-191538</strain>
    </source>
</reference>
<dbReference type="EMBL" id="JAJJMA010340541">
    <property type="protein sequence ID" value="MCL7051627.1"/>
    <property type="molecule type" value="Genomic_DNA"/>
</dbReference>
<name>A0AA42B4Z6_PAPNU</name>
<dbReference type="CDD" id="cd23767">
    <property type="entry name" value="IQCD"/>
    <property type="match status" value="1"/>
</dbReference>
<feature type="region of interest" description="Disordered" evidence="5">
    <location>
        <begin position="1"/>
        <end position="65"/>
    </location>
</feature>
<evidence type="ECO:0000256" key="2">
    <source>
        <dbReference type="ARBA" id="ARBA00024341"/>
    </source>
</evidence>
<dbReference type="PROSITE" id="PS50096">
    <property type="entry name" value="IQ"/>
    <property type="match status" value="2"/>
</dbReference>
<dbReference type="InterPro" id="IPR027417">
    <property type="entry name" value="P-loop_NTPase"/>
</dbReference>
<accession>A0AA42B4Z6</accession>
<dbReference type="Pfam" id="PF00612">
    <property type="entry name" value="IQ"/>
    <property type="match status" value="2"/>
</dbReference>
<dbReference type="SMART" id="SM00015">
    <property type="entry name" value="IQ"/>
    <property type="match status" value="2"/>
</dbReference>
<feature type="compositionally biased region" description="Low complexity" evidence="5">
    <location>
        <begin position="22"/>
        <end position="46"/>
    </location>
</feature>
<dbReference type="SUPFAM" id="SSF52540">
    <property type="entry name" value="P-loop containing nucleoside triphosphate hydrolases"/>
    <property type="match status" value="1"/>
</dbReference>
<dbReference type="Proteomes" id="UP001177140">
    <property type="component" value="Unassembled WGS sequence"/>
</dbReference>
<evidence type="ECO:0000256" key="4">
    <source>
        <dbReference type="ARBA" id="ARBA00045534"/>
    </source>
</evidence>
<evidence type="ECO:0000256" key="1">
    <source>
        <dbReference type="ARBA" id="ARBA00022860"/>
    </source>
</evidence>
<protein>
    <recommendedName>
        <fullName evidence="6">DUF4005 domain-containing protein</fullName>
    </recommendedName>
</protein>
<feature type="region of interest" description="Disordered" evidence="5">
    <location>
        <begin position="224"/>
        <end position="268"/>
    </location>
</feature>
<gene>
    <name evidence="7" type="ORF">MKW94_029185</name>
</gene>
<evidence type="ECO:0000256" key="5">
    <source>
        <dbReference type="SAM" id="MobiDB-lite"/>
    </source>
</evidence>
<comment type="subunit">
    <text evidence="3">Binds to multiple calmodulin (CaM) in the presence of Ca(2+) and CaM-like proteins.</text>
</comment>
<feature type="domain" description="DUF4005" evidence="6">
    <location>
        <begin position="354"/>
        <end position="439"/>
    </location>
</feature>
<dbReference type="InterPro" id="IPR025064">
    <property type="entry name" value="DUF4005"/>
</dbReference>
<organism evidence="7 8">
    <name type="scientific">Papaver nudicaule</name>
    <name type="common">Iceland poppy</name>
    <dbReference type="NCBI Taxonomy" id="74823"/>
    <lineage>
        <taxon>Eukaryota</taxon>
        <taxon>Viridiplantae</taxon>
        <taxon>Streptophyta</taxon>
        <taxon>Embryophyta</taxon>
        <taxon>Tracheophyta</taxon>
        <taxon>Spermatophyta</taxon>
        <taxon>Magnoliopsida</taxon>
        <taxon>Ranunculales</taxon>
        <taxon>Papaveraceae</taxon>
        <taxon>Papaveroideae</taxon>
        <taxon>Papaver</taxon>
    </lineage>
</organism>
<dbReference type="GO" id="GO:0005516">
    <property type="term" value="F:calmodulin binding"/>
    <property type="evidence" value="ECO:0007669"/>
    <property type="project" value="UniProtKB-KW"/>
</dbReference>
<evidence type="ECO:0000256" key="3">
    <source>
        <dbReference type="ARBA" id="ARBA00024378"/>
    </source>
</evidence>
<comment type="caution">
    <text evidence="7">The sequence shown here is derived from an EMBL/GenBank/DDBJ whole genome shotgun (WGS) entry which is preliminary data.</text>
</comment>
<dbReference type="Pfam" id="PF13178">
    <property type="entry name" value="DUF4005"/>
    <property type="match status" value="1"/>
</dbReference>
<dbReference type="PANTHER" id="PTHR32295">
    <property type="entry name" value="IQ-DOMAIN 5-RELATED"/>
    <property type="match status" value="1"/>
</dbReference>
<dbReference type="Gene3D" id="1.20.5.190">
    <property type="match status" value="1"/>
</dbReference>